<gene>
    <name evidence="2" type="ORF">B0H17DRAFT_1195015</name>
</gene>
<reference evidence="2" key="1">
    <citation type="submission" date="2023-03" db="EMBL/GenBank/DDBJ databases">
        <title>Massive genome expansion in bonnet fungi (Mycena s.s.) driven by repeated elements and novel gene families across ecological guilds.</title>
        <authorList>
            <consortium name="Lawrence Berkeley National Laboratory"/>
            <person name="Harder C.B."/>
            <person name="Miyauchi S."/>
            <person name="Viragh M."/>
            <person name="Kuo A."/>
            <person name="Thoen E."/>
            <person name="Andreopoulos B."/>
            <person name="Lu D."/>
            <person name="Skrede I."/>
            <person name="Drula E."/>
            <person name="Henrissat B."/>
            <person name="Morin E."/>
            <person name="Kohler A."/>
            <person name="Barry K."/>
            <person name="LaButti K."/>
            <person name="Morin E."/>
            <person name="Salamov A."/>
            <person name="Lipzen A."/>
            <person name="Mereny Z."/>
            <person name="Hegedus B."/>
            <person name="Baldrian P."/>
            <person name="Stursova M."/>
            <person name="Weitz H."/>
            <person name="Taylor A."/>
            <person name="Grigoriev I.V."/>
            <person name="Nagy L.G."/>
            <person name="Martin F."/>
            <person name="Kauserud H."/>
        </authorList>
    </citation>
    <scope>NUCLEOTIDE SEQUENCE</scope>
    <source>
        <strain evidence="2">CBHHK067</strain>
    </source>
</reference>
<comment type="caution">
    <text evidence="2">The sequence shown here is derived from an EMBL/GenBank/DDBJ whole genome shotgun (WGS) entry which is preliminary data.</text>
</comment>
<dbReference type="AlphaFoldDB" id="A0AAD7GMB1"/>
<organism evidence="2 3">
    <name type="scientific">Mycena rosella</name>
    <name type="common">Pink bonnet</name>
    <name type="synonym">Agaricus rosellus</name>
    <dbReference type="NCBI Taxonomy" id="1033263"/>
    <lineage>
        <taxon>Eukaryota</taxon>
        <taxon>Fungi</taxon>
        <taxon>Dikarya</taxon>
        <taxon>Basidiomycota</taxon>
        <taxon>Agaricomycotina</taxon>
        <taxon>Agaricomycetes</taxon>
        <taxon>Agaricomycetidae</taxon>
        <taxon>Agaricales</taxon>
        <taxon>Marasmiineae</taxon>
        <taxon>Mycenaceae</taxon>
        <taxon>Mycena</taxon>
    </lineage>
</organism>
<sequence>MSVHLFFLGVSDPPNAIVSRLSARPTSLSTPSSVYTAMPTRSYNFRTPLFLSMPPSIKTVPSRRSPILPLDAVLRRDCVAPSRLHSAGSSCGKSISSRRCPVAPASRGRLSFSPPPPTESPAERTTRVLVATPYSPESLPPVDASSPPHLYAPTLPPRRRSPRSSQSRTPSEDLETGTSGMQDGCAVQGWIDAGMAFPTPRRPGIPRPVLALPAGDDDGDQHHILPRHHHRLRSREDHGAKTKMSRCRRPPVVIFSSALTAAHADKAPDAHRHPLLLVSTATRAHADKACNIFYTSRPPPRHPSRPGARLPPVVACYAPMPTGH</sequence>
<proteinExistence type="predicted"/>
<accession>A0AAD7GMB1</accession>
<evidence type="ECO:0000256" key="1">
    <source>
        <dbReference type="SAM" id="MobiDB-lite"/>
    </source>
</evidence>
<name>A0AAD7GMB1_MYCRO</name>
<keyword evidence="3" id="KW-1185">Reference proteome</keyword>
<dbReference type="Proteomes" id="UP001221757">
    <property type="component" value="Unassembled WGS sequence"/>
</dbReference>
<feature type="region of interest" description="Disordered" evidence="1">
    <location>
        <begin position="85"/>
        <end position="184"/>
    </location>
</feature>
<protein>
    <submittedName>
        <fullName evidence="2">Uncharacterized protein</fullName>
    </submittedName>
</protein>
<feature type="compositionally biased region" description="Low complexity" evidence="1">
    <location>
        <begin position="86"/>
        <end position="100"/>
    </location>
</feature>
<evidence type="ECO:0000313" key="2">
    <source>
        <dbReference type="EMBL" id="KAJ7701792.1"/>
    </source>
</evidence>
<evidence type="ECO:0000313" key="3">
    <source>
        <dbReference type="Proteomes" id="UP001221757"/>
    </source>
</evidence>
<dbReference type="EMBL" id="JARKIE010000016">
    <property type="protein sequence ID" value="KAJ7701792.1"/>
    <property type="molecule type" value="Genomic_DNA"/>
</dbReference>